<organism evidence="2 3">
    <name type="scientific">Luteimonas notoginsengisoli</name>
    <dbReference type="NCBI Taxonomy" id="1578200"/>
    <lineage>
        <taxon>Bacteria</taxon>
        <taxon>Pseudomonadati</taxon>
        <taxon>Pseudomonadota</taxon>
        <taxon>Gammaproteobacteria</taxon>
        <taxon>Lysobacterales</taxon>
        <taxon>Lysobacteraceae</taxon>
        <taxon>Luteimonas</taxon>
    </lineage>
</organism>
<protein>
    <submittedName>
        <fullName evidence="2">Uncharacterized protein</fullName>
    </submittedName>
</protein>
<evidence type="ECO:0000313" key="2">
    <source>
        <dbReference type="EMBL" id="MFC3659983.1"/>
    </source>
</evidence>
<feature type="transmembrane region" description="Helical" evidence="1">
    <location>
        <begin position="52"/>
        <end position="71"/>
    </location>
</feature>
<dbReference type="EMBL" id="JBHRYF010000004">
    <property type="protein sequence ID" value="MFC3659983.1"/>
    <property type="molecule type" value="Genomic_DNA"/>
</dbReference>
<evidence type="ECO:0000256" key="1">
    <source>
        <dbReference type="SAM" id="Phobius"/>
    </source>
</evidence>
<accession>A0ABV7UTV6</accession>
<sequence>MDTVNLAAVVFALSSLPAFGIAWMLRRVRTRGDGASAVSPAKAMLDRRLARLMDAVGSVGLVAAAGLWWAGDDRGRATLVVVAMVVLVNAMVVAVLLSFFAARRKARGRP</sequence>
<comment type="caution">
    <text evidence="2">The sequence shown here is derived from an EMBL/GenBank/DDBJ whole genome shotgun (WGS) entry which is preliminary data.</text>
</comment>
<keyword evidence="1" id="KW-0472">Membrane</keyword>
<keyword evidence="1" id="KW-1133">Transmembrane helix</keyword>
<dbReference type="RefSeq" id="WP_386708607.1">
    <property type="nucleotide sequence ID" value="NZ_JBHRYF010000004.1"/>
</dbReference>
<name>A0ABV7UTV6_9GAMM</name>
<evidence type="ECO:0000313" key="3">
    <source>
        <dbReference type="Proteomes" id="UP001595724"/>
    </source>
</evidence>
<dbReference type="Proteomes" id="UP001595724">
    <property type="component" value="Unassembled WGS sequence"/>
</dbReference>
<reference evidence="3" key="1">
    <citation type="journal article" date="2019" name="Int. J. Syst. Evol. Microbiol.">
        <title>The Global Catalogue of Microorganisms (GCM) 10K type strain sequencing project: providing services to taxonomists for standard genome sequencing and annotation.</title>
        <authorList>
            <consortium name="The Broad Institute Genomics Platform"/>
            <consortium name="The Broad Institute Genome Sequencing Center for Infectious Disease"/>
            <person name="Wu L."/>
            <person name="Ma J."/>
        </authorList>
    </citation>
    <scope>NUCLEOTIDE SEQUENCE [LARGE SCALE GENOMIC DNA]</scope>
    <source>
        <strain evidence="3">KCTC 42211</strain>
    </source>
</reference>
<feature type="transmembrane region" description="Helical" evidence="1">
    <location>
        <begin position="77"/>
        <end position="102"/>
    </location>
</feature>
<keyword evidence="1" id="KW-0812">Transmembrane</keyword>
<gene>
    <name evidence="2" type="ORF">ACFOM9_07865</name>
</gene>
<keyword evidence="3" id="KW-1185">Reference proteome</keyword>
<proteinExistence type="predicted"/>
<feature type="transmembrane region" description="Helical" evidence="1">
    <location>
        <begin position="6"/>
        <end position="25"/>
    </location>
</feature>